<dbReference type="InterPro" id="IPR010982">
    <property type="entry name" value="Lambda_DNA-bd_dom_sf"/>
</dbReference>
<accession>A0ABS1SBL5</accession>
<keyword evidence="3" id="KW-1185">Reference proteome</keyword>
<dbReference type="EMBL" id="QYAC01000001">
    <property type="protein sequence ID" value="MBL3677935.1"/>
    <property type="molecule type" value="Genomic_DNA"/>
</dbReference>
<dbReference type="Pfam" id="PF13560">
    <property type="entry name" value="HTH_31"/>
    <property type="match status" value="1"/>
</dbReference>
<dbReference type="SMART" id="SM00530">
    <property type="entry name" value="HTH_XRE"/>
    <property type="match status" value="1"/>
</dbReference>
<gene>
    <name evidence="2" type="ORF">D3230_01255</name>
</gene>
<dbReference type="InterPro" id="IPR021224">
    <property type="entry name" value="DUF2690"/>
</dbReference>
<dbReference type="SUPFAM" id="SSF47413">
    <property type="entry name" value="lambda repressor-like DNA-binding domains"/>
    <property type="match status" value="1"/>
</dbReference>
<dbReference type="InterPro" id="IPR001387">
    <property type="entry name" value="Cro/C1-type_HTH"/>
</dbReference>
<sequence>MQDTSVPEPGRSPDAEADSIAAFAEALRDLRTAAGNPTLAAMSDRTGISKSVISVALTGRVLPTENTVLKLVDDLGGDLKEWRARRNALDPKHAGLVGTGDAGAEQAGGARRFSLAQTVLIAAGAAAAAALSSGLIVGSVNSAAPAEPGSGRHLSEAANGIDPMLTACRDDAVIAASEARLDNKVHVQLMYSNDCMAVWGRVTRYDNQTEGNTMSMRVWPLDDPQSDRAQSRTDIGLQSLYTPMLIEPDTAARVCGQATITVDGKTENLGPEMCI</sequence>
<reference evidence="2 3" key="1">
    <citation type="submission" date="2018-09" db="EMBL/GenBank/DDBJ databases">
        <title>Comparative genomics of Leucobacter spp.</title>
        <authorList>
            <person name="Reis A.C."/>
            <person name="Kolvenbach B.A."/>
            <person name="Corvini P.F.X."/>
            <person name="Nunes O.C."/>
        </authorList>
    </citation>
    <scope>NUCLEOTIDE SEQUENCE [LARGE SCALE GENOMIC DNA]</scope>
    <source>
        <strain evidence="2 3">TAN 31504</strain>
    </source>
</reference>
<organism evidence="2 3">
    <name type="scientific">Leucobacter chromiireducens subsp. solipictus</name>
    <dbReference type="NCBI Taxonomy" id="398235"/>
    <lineage>
        <taxon>Bacteria</taxon>
        <taxon>Bacillati</taxon>
        <taxon>Actinomycetota</taxon>
        <taxon>Actinomycetes</taxon>
        <taxon>Micrococcales</taxon>
        <taxon>Microbacteriaceae</taxon>
        <taxon>Leucobacter</taxon>
    </lineage>
</organism>
<evidence type="ECO:0000313" key="2">
    <source>
        <dbReference type="EMBL" id="MBL3677935.1"/>
    </source>
</evidence>
<proteinExistence type="predicted"/>
<dbReference type="Gene3D" id="1.10.260.40">
    <property type="entry name" value="lambda repressor-like DNA-binding domains"/>
    <property type="match status" value="1"/>
</dbReference>
<evidence type="ECO:0000313" key="3">
    <source>
        <dbReference type="Proteomes" id="UP001645859"/>
    </source>
</evidence>
<evidence type="ECO:0000259" key="1">
    <source>
        <dbReference type="PROSITE" id="PS50943"/>
    </source>
</evidence>
<dbReference type="RefSeq" id="WP_202343188.1">
    <property type="nucleotide sequence ID" value="NZ_BAAAPI010000016.1"/>
</dbReference>
<name>A0ABS1SBL5_9MICO</name>
<feature type="domain" description="HTH cro/C1-type" evidence="1">
    <location>
        <begin position="27"/>
        <end position="82"/>
    </location>
</feature>
<dbReference type="PROSITE" id="PS50943">
    <property type="entry name" value="HTH_CROC1"/>
    <property type="match status" value="1"/>
</dbReference>
<protein>
    <submittedName>
        <fullName evidence="2">XRE family transcriptional regulator</fullName>
    </submittedName>
</protein>
<dbReference type="Proteomes" id="UP001645859">
    <property type="component" value="Unassembled WGS sequence"/>
</dbReference>
<dbReference type="CDD" id="cd00093">
    <property type="entry name" value="HTH_XRE"/>
    <property type="match status" value="1"/>
</dbReference>
<dbReference type="Pfam" id="PF10901">
    <property type="entry name" value="DUF2690"/>
    <property type="match status" value="1"/>
</dbReference>
<comment type="caution">
    <text evidence="2">The sequence shown here is derived from an EMBL/GenBank/DDBJ whole genome shotgun (WGS) entry which is preliminary data.</text>
</comment>